<dbReference type="AlphaFoldDB" id="F9XS09"/>
<gene>
    <name evidence="2" type="ORF">MYCGRDRAFT_97999</name>
</gene>
<dbReference type="HOGENOM" id="CLU_1788355_0_0_1"/>
<protein>
    <submittedName>
        <fullName evidence="2">Uncharacterized protein</fullName>
    </submittedName>
</protein>
<sequence length="145" mass="15875">MEWKPTAHLTPSVITRNIRAVEAERTQLKGEERETARRYNEELGEQPSDSSATSIPSGVGSRDLGNGSMYAPCACAEHRHLVDNAVGDIASDCIGAYANDCHKKQMDHNRRTALLQRMDAVDLPGHDTASAKVTVNTEVEEHPHA</sequence>
<dbReference type="EMBL" id="CM001215">
    <property type="protein sequence ID" value="EGP81963.1"/>
    <property type="molecule type" value="Genomic_DNA"/>
</dbReference>
<feature type="compositionally biased region" description="Basic and acidic residues" evidence="1">
    <location>
        <begin position="25"/>
        <end position="41"/>
    </location>
</feature>
<accession>F9XS09</accession>
<name>F9XS09_ZYMTI</name>
<dbReference type="InParanoid" id="F9XS09"/>
<evidence type="ECO:0000256" key="1">
    <source>
        <dbReference type="SAM" id="MobiDB-lite"/>
    </source>
</evidence>
<dbReference type="RefSeq" id="XP_003846987.1">
    <property type="nucleotide sequence ID" value="XM_003846939.1"/>
</dbReference>
<reference evidence="2 3" key="1">
    <citation type="journal article" date="2011" name="PLoS Genet.">
        <title>Finished genome of the fungal wheat pathogen Mycosphaerella graminicola reveals dispensome structure, chromosome plasticity, and stealth pathogenesis.</title>
        <authorList>
            <person name="Goodwin S.B."/>
            <person name="Ben M'barek S."/>
            <person name="Dhillon B."/>
            <person name="Wittenberg A.H.J."/>
            <person name="Crane C.F."/>
            <person name="Hane J.K."/>
            <person name="Foster A.J."/>
            <person name="Van der Lee T.A.J."/>
            <person name="Grimwood J."/>
            <person name="Aerts A."/>
            <person name="Antoniw J."/>
            <person name="Bailey A."/>
            <person name="Bluhm B."/>
            <person name="Bowler J."/>
            <person name="Bristow J."/>
            <person name="van der Burgt A."/>
            <person name="Canto-Canche B."/>
            <person name="Churchill A.C.L."/>
            <person name="Conde-Ferraez L."/>
            <person name="Cools H.J."/>
            <person name="Coutinho P.M."/>
            <person name="Csukai M."/>
            <person name="Dehal P."/>
            <person name="De Wit P."/>
            <person name="Donzelli B."/>
            <person name="van de Geest H.C."/>
            <person name="van Ham R.C.H.J."/>
            <person name="Hammond-Kosack K.E."/>
            <person name="Henrissat B."/>
            <person name="Kilian A."/>
            <person name="Kobayashi A.K."/>
            <person name="Koopmann E."/>
            <person name="Kourmpetis Y."/>
            <person name="Kuzniar A."/>
            <person name="Lindquist E."/>
            <person name="Lombard V."/>
            <person name="Maliepaard C."/>
            <person name="Martins N."/>
            <person name="Mehrabi R."/>
            <person name="Nap J.P.H."/>
            <person name="Ponomarenko A."/>
            <person name="Rudd J.J."/>
            <person name="Salamov A."/>
            <person name="Schmutz J."/>
            <person name="Schouten H.J."/>
            <person name="Shapiro H."/>
            <person name="Stergiopoulos I."/>
            <person name="Torriani S.F.F."/>
            <person name="Tu H."/>
            <person name="de Vries R.P."/>
            <person name="Waalwijk C."/>
            <person name="Ware S.B."/>
            <person name="Wiebenga A."/>
            <person name="Zwiers L.-H."/>
            <person name="Oliver R.P."/>
            <person name="Grigoriev I.V."/>
            <person name="Kema G.H.J."/>
        </authorList>
    </citation>
    <scope>NUCLEOTIDE SEQUENCE [LARGE SCALE GENOMIC DNA]</scope>
    <source>
        <strain evidence="3">CBS 115943 / IPO323</strain>
    </source>
</reference>
<feature type="region of interest" description="Disordered" evidence="1">
    <location>
        <begin position="25"/>
        <end position="63"/>
    </location>
</feature>
<proteinExistence type="predicted"/>
<evidence type="ECO:0000313" key="2">
    <source>
        <dbReference type="EMBL" id="EGP81963.1"/>
    </source>
</evidence>
<evidence type="ECO:0000313" key="3">
    <source>
        <dbReference type="Proteomes" id="UP000008062"/>
    </source>
</evidence>
<organism evidence="2 3">
    <name type="scientific">Zymoseptoria tritici (strain CBS 115943 / IPO323)</name>
    <name type="common">Speckled leaf blotch fungus</name>
    <name type="synonym">Septoria tritici</name>
    <dbReference type="NCBI Taxonomy" id="336722"/>
    <lineage>
        <taxon>Eukaryota</taxon>
        <taxon>Fungi</taxon>
        <taxon>Dikarya</taxon>
        <taxon>Ascomycota</taxon>
        <taxon>Pezizomycotina</taxon>
        <taxon>Dothideomycetes</taxon>
        <taxon>Dothideomycetidae</taxon>
        <taxon>Mycosphaerellales</taxon>
        <taxon>Mycosphaerellaceae</taxon>
        <taxon>Zymoseptoria</taxon>
    </lineage>
</organism>
<dbReference type="GeneID" id="13399191"/>
<feature type="compositionally biased region" description="Polar residues" evidence="1">
    <location>
        <begin position="47"/>
        <end position="56"/>
    </location>
</feature>
<keyword evidence="3" id="KW-1185">Reference proteome</keyword>
<dbReference type="KEGG" id="ztr:MYCGRDRAFT_97999"/>
<dbReference type="Proteomes" id="UP000008062">
    <property type="component" value="Chromosome 20"/>
</dbReference>